<organism evidence="3 4">
    <name type="scientific">Helicobacter bizzozeronii (strain CIII-1)</name>
    <dbReference type="NCBI Taxonomy" id="1002804"/>
    <lineage>
        <taxon>Bacteria</taxon>
        <taxon>Pseudomonadati</taxon>
        <taxon>Campylobacterota</taxon>
        <taxon>Epsilonproteobacteria</taxon>
        <taxon>Campylobacterales</taxon>
        <taxon>Helicobacteraceae</taxon>
        <taxon>Helicobacter</taxon>
    </lineage>
</organism>
<evidence type="ECO:0000313" key="3">
    <source>
        <dbReference type="EMBL" id="CCB79891.1"/>
    </source>
</evidence>
<dbReference type="STRING" id="1002804.HBZC1_09050"/>
<keyword evidence="2" id="KW-0732">Signal</keyword>
<sequence length="247" mass="27576">MWALAVILGLLALGALQAEGINTSLIHPTQKTNPPKKHPPKNKPQKPPKSAPTSERWIYSSAFLTAYFSDGHYKQGYGLLLSNGNYLSASSLVFDQGMYAQTIMARMQDDSAPLLICVARLRLKAIDRNRGLSLLGTHVFTNDNCQVRPESYYHARIYKKYAQNLLAHSQTPSTKALYYPQVGSQNAFEVQSLHHPSSLQDTPLGRPLFNGHGVFMGMLGDQQNQIKVIKRGVITDFLRAMQKHKLL</sequence>
<reference evidence="3 4" key="1">
    <citation type="journal article" date="2011" name="J. Bacteriol.">
        <title>Genome sequence of Helicobacter bizzozeronii strain CIII-1, an isolate from human gastric mucosa.</title>
        <authorList>
            <person name="Schott T."/>
            <person name="Rossi M."/>
            <person name="Hanninen M.L."/>
        </authorList>
    </citation>
    <scope>NUCLEOTIDE SEQUENCE [LARGE SCALE GENOMIC DNA]</scope>
    <source>
        <strain evidence="3 4">CIII-1</strain>
    </source>
</reference>
<accession>F8KSV7</accession>
<dbReference type="HOGENOM" id="CLU_1072710_0_0_7"/>
<name>F8KSV7_HELBC</name>
<protein>
    <recommendedName>
        <fullName evidence="5">Periplasmic protein</fullName>
    </recommendedName>
</protein>
<keyword evidence="4" id="KW-1185">Reference proteome</keyword>
<evidence type="ECO:0008006" key="5">
    <source>
        <dbReference type="Google" id="ProtNLM"/>
    </source>
</evidence>
<dbReference type="KEGG" id="hbi:HBZC1_09050"/>
<feature type="compositionally biased region" description="Basic residues" evidence="1">
    <location>
        <begin position="34"/>
        <end position="46"/>
    </location>
</feature>
<dbReference type="Proteomes" id="UP000008387">
    <property type="component" value="Chromosome"/>
</dbReference>
<evidence type="ECO:0000313" key="4">
    <source>
        <dbReference type="Proteomes" id="UP000008387"/>
    </source>
</evidence>
<dbReference type="RefSeq" id="WP_013890345.1">
    <property type="nucleotide sequence ID" value="NC_015674.1"/>
</dbReference>
<evidence type="ECO:0000256" key="2">
    <source>
        <dbReference type="SAM" id="SignalP"/>
    </source>
</evidence>
<feature type="region of interest" description="Disordered" evidence="1">
    <location>
        <begin position="26"/>
        <end position="53"/>
    </location>
</feature>
<dbReference type="EMBL" id="FR871757">
    <property type="protein sequence ID" value="CCB79891.1"/>
    <property type="molecule type" value="Genomic_DNA"/>
</dbReference>
<feature type="chain" id="PRO_5003373825" description="Periplasmic protein" evidence="2">
    <location>
        <begin position="19"/>
        <end position="247"/>
    </location>
</feature>
<dbReference type="AlphaFoldDB" id="F8KSV7"/>
<feature type="signal peptide" evidence="2">
    <location>
        <begin position="1"/>
        <end position="18"/>
    </location>
</feature>
<gene>
    <name evidence="3" type="ordered locus">HBZC1_09050</name>
</gene>
<proteinExistence type="predicted"/>
<evidence type="ECO:0000256" key="1">
    <source>
        <dbReference type="SAM" id="MobiDB-lite"/>
    </source>
</evidence>